<dbReference type="SUPFAM" id="SSF56655">
    <property type="entry name" value="Carbohydrate phosphatase"/>
    <property type="match status" value="1"/>
</dbReference>
<organism evidence="11 12">
    <name type="scientific">Xylella fastidiosa subsp. multiplex</name>
    <dbReference type="NCBI Taxonomy" id="644357"/>
    <lineage>
        <taxon>Bacteria</taxon>
        <taxon>Pseudomonadati</taxon>
        <taxon>Pseudomonadota</taxon>
        <taxon>Gammaproteobacteria</taxon>
        <taxon>Lysobacterales</taxon>
        <taxon>Lysobacteraceae</taxon>
        <taxon>Xylella</taxon>
    </lineage>
</organism>
<dbReference type="Proteomes" id="UP000474061">
    <property type="component" value="Unassembled WGS sequence"/>
</dbReference>
<evidence type="ECO:0000313" key="12">
    <source>
        <dbReference type="Proteomes" id="UP000474061"/>
    </source>
</evidence>
<evidence type="ECO:0000256" key="9">
    <source>
        <dbReference type="HAMAP-Rule" id="MF_02095"/>
    </source>
</evidence>
<comment type="subcellular location">
    <subcellularLocation>
        <location evidence="9">Cell inner membrane</location>
        <topology evidence="9">Peripheral membrane protein</topology>
        <orientation evidence="9">Cytoplasmic side</orientation>
    </subcellularLocation>
</comment>
<accession>A0A9Q4QSG2</accession>
<feature type="binding site" evidence="9">
    <location>
        <position position="75"/>
    </location>
    <ligand>
        <name>substrate</name>
    </ligand>
</feature>
<dbReference type="Gene3D" id="3.40.190.80">
    <property type="match status" value="1"/>
</dbReference>
<dbReference type="PROSITE" id="PS00630">
    <property type="entry name" value="IMP_2"/>
    <property type="match status" value="1"/>
</dbReference>
<dbReference type="PRINTS" id="PR00377">
    <property type="entry name" value="IMPHPHTASES"/>
</dbReference>
<dbReference type="GO" id="GO:0046854">
    <property type="term" value="P:phosphatidylinositol phosphate biosynthetic process"/>
    <property type="evidence" value="ECO:0007669"/>
    <property type="project" value="InterPro"/>
</dbReference>
<dbReference type="InterPro" id="IPR050725">
    <property type="entry name" value="CysQ/Inositol_MonoPase"/>
</dbReference>
<dbReference type="EMBL" id="VDCJ01000346">
    <property type="protein sequence ID" value="MRU23919.1"/>
    <property type="molecule type" value="Genomic_DNA"/>
</dbReference>
<keyword evidence="5 9" id="KW-0479">Metal-binding</keyword>
<keyword evidence="8 9" id="KW-0472">Membrane</keyword>
<evidence type="ECO:0000256" key="1">
    <source>
        <dbReference type="ARBA" id="ARBA00001625"/>
    </source>
</evidence>
<comment type="caution">
    <text evidence="11">The sequence shown here is derived from an EMBL/GenBank/DDBJ whole genome shotgun (WGS) entry which is preliminary data.</text>
</comment>
<dbReference type="InterPro" id="IPR000760">
    <property type="entry name" value="Inositol_monophosphatase-like"/>
</dbReference>
<evidence type="ECO:0000313" key="11">
    <source>
        <dbReference type="EMBL" id="MRU23919.1"/>
    </source>
</evidence>
<feature type="binding site" evidence="9">
    <location>
        <position position="95"/>
    </location>
    <ligand>
        <name>Mg(2+)</name>
        <dbReference type="ChEBI" id="CHEBI:18420"/>
        <label>2</label>
    </ligand>
</feature>
<dbReference type="GO" id="GO:0050427">
    <property type="term" value="P:3'-phosphoadenosine 5'-phosphosulfate metabolic process"/>
    <property type="evidence" value="ECO:0007669"/>
    <property type="project" value="TreeGrafter"/>
</dbReference>
<dbReference type="Gene3D" id="3.30.540.10">
    <property type="entry name" value="Fructose-1,6-Bisphosphatase, subunit A, domain 1"/>
    <property type="match status" value="1"/>
</dbReference>
<feature type="binding site" evidence="9">
    <location>
        <position position="220"/>
    </location>
    <ligand>
        <name>substrate</name>
    </ligand>
</feature>
<reference evidence="11" key="1">
    <citation type="submission" date="2019-05" db="EMBL/GenBank/DDBJ databases">
        <authorList>
            <person name="Castillo A."/>
            <person name="Giampetruzzi A."/>
            <person name="Landa B."/>
            <person name="Saponari M."/>
            <person name="Almeida R.P.P."/>
            <person name="Moralejo E."/>
            <person name="Marco-Noales E."/>
            <person name="Velasco-Amo M.P."/>
            <person name="Roman-Ecija M."/>
            <person name="Navarro I."/>
            <person name="Monterde A."/>
            <person name="Barbe S."/>
        </authorList>
    </citation>
    <scope>NUCLEOTIDE SEQUENCE</scope>
    <source>
        <strain evidence="11">XYL1981</strain>
    </source>
</reference>
<evidence type="ECO:0000256" key="3">
    <source>
        <dbReference type="ARBA" id="ARBA00022475"/>
    </source>
</evidence>
<dbReference type="PANTHER" id="PTHR43028:SF5">
    <property type="entry name" value="3'(2'),5'-BISPHOSPHATE NUCLEOTIDASE 1"/>
    <property type="match status" value="1"/>
</dbReference>
<feature type="binding site" evidence="9">
    <location>
        <position position="97"/>
    </location>
    <ligand>
        <name>Mg(2+)</name>
        <dbReference type="ChEBI" id="CHEBI:18420"/>
        <label>1</label>
    </ligand>
</feature>
<dbReference type="PANTHER" id="PTHR43028">
    <property type="entry name" value="3'(2'),5'-BISPHOSPHATE NUCLEOTIDASE 1"/>
    <property type="match status" value="1"/>
</dbReference>
<dbReference type="Pfam" id="PF00459">
    <property type="entry name" value="Inositol_P"/>
    <property type="match status" value="1"/>
</dbReference>
<feature type="binding site" evidence="9">
    <location>
        <begin position="97"/>
        <end position="100"/>
    </location>
    <ligand>
        <name>substrate</name>
    </ligand>
</feature>
<comment type="catalytic activity">
    <reaction evidence="1 9">
        <text>adenosine 3',5'-bisphosphate + H2O = AMP + phosphate</text>
        <dbReference type="Rhea" id="RHEA:10040"/>
        <dbReference type="ChEBI" id="CHEBI:15377"/>
        <dbReference type="ChEBI" id="CHEBI:43474"/>
        <dbReference type="ChEBI" id="CHEBI:58343"/>
        <dbReference type="ChEBI" id="CHEBI:456215"/>
        <dbReference type="EC" id="3.1.3.7"/>
    </reaction>
</comment>
<feature type="binding site" evidence="9">
    <location>
        <position position="98"/>
    </location>
    <ligand>
        <name>Mg(2+)</name>
        <dbReference type="ChEBI" id="CHEBI:18420"/>
        <label>2</label>
    </ligand>
</feature>
<dbReference type="EC" id="3.1.3.7" evidence="9"/>
<keyword evidence="6 9" id="KW-0378">Hydrolase</keyword>
<dbReference type="GO" id="GO:0008441">
    <property type="term" value="F:3'(2'),5'-bisphosphate nucleotidase activity"/>
    <property type="evidence" value="ECO:0007669"/>
    <property type="project" value="UniProtKB-UniRule"/>
</dbReference>
<dbReference type="HAMAP" id="MF_02095">
    <property type="entry name" value="CysQ"/>
    <property type="match status" value="1"/>
</dbReference>
<evidence type="ECO:0000256" key="4">
    <source>
        <dbReference type="ARBA" id="ARBA00022519"/>
    </source>
</evidence>
<protein>
    <recommendedName>
        <fullName evidence="9">3'(2'),5'-bisphosphate nucleotidase CysQ</fullName>
        <ecNumber evidence="9">3.1.3.7</ecNumber>
    </recommendedName>
    <alternativeName>
        <fullName evidence="9">3'(2'),5-bisphosphonucleoside 3'(2')-phosphohydrolase</fullName>
    </alternativeName>
    <alternativeName>
        <fullName evidence="9">3'-phosphoadenosine 5'-phosphate phosphatase</fullName>
        <shortName evidence="9">PAP phosphatase</shortName>
    </alternativeName>
</protein>
<comment type="similarity">
    <text evidence="2 9">Belongs to the inositol monophosphatase superfamily. CysQ family.</text>
</comment>
<evidence type="ECO:0000256" key="2">
    <source>
        <dbReference type="ARBA" id="ARBA00005289"/>
    </source>
</evidence>
<dbReference type="CDD" id="cd01638">
    <property type="entry name" value="CysQ"/>
    <property type="match status" value="1"/>
</dbReference>
<dbReference type="PROSITE" id="PS00629">
    <property type="entry name" value="IMP_1"/>
    <property type="match status" value="1"/>
</dbReference>
<feature type="binding site" evidence="10">
    <location>
        <position position="95"/>
    </location>
    <ligand>
        <name>Mg(2+)</name>
        <dbReference type="ChEBI" id="CHEBI:18420"/>
        <label>1</label>
        <note>catalytic</note>
    </ligand>
</feature>
<evidence type="ECO:0000256" key="10">
    <source>
        <dbReference type="PIRSR" id="PIRSR600760-2"/>
    </source>
</evidence>
<dbReference type="InterPro" id="IPR006240">
    <property type="entry name" value="CysQ"/>
</dbReference>
<dbReference type="GO" id="GO:0000287">
    <property type="term" value="F:magnesium ion binding"/>
    <property type="evidence" value="ECO:0007669"/>
    <property type="project" value="UniProtKB-UniRule"/>
</dbReference>
<comment type="cofactor">
    <cofactor evidence="9 10">
        <name>Mg(2+)</name>
        <dbReference type="ChEBI" id="CHEBI:18420"/>
    </cofactor>
</comment>
<feature type="binding site" evidence="10">
    <location>
        <position position="98"/>
    </location>
    <ligand>
        <name>Mg(2+)</name>
        <dbReference type="ChEBI" id="CHEBI:18420"/>
        <label>1</label>
        <note>catalytic</note>
    </ligand>
</feature>
<feature type="binding site" evidence="9">
    <location>
        <position position="75"/>
    </location>
    <ligand>
        <name>Mg(2+)</name>
        <dbReference type="ChEBI" id="CHEBI:18420"/>
        <label>1</label>
    </ligand>
</feature>
<dbReference type="InterPro" id="IPR020583">
    <property type="entry name" value="Inositol_monoP_metal-BS"/>
</dbReference>
<comment type="function">
    <text evidence="9">Converts adenosine-3',5'-bisphosphate (PAP) to AMP.</text>
</comment>
<feature type="binding site" evidence="10">
    <location>
        <position position="75"/>
    </location>
    <ligand>
        <name>Mg(2+)</name>
        <dbReference type="ChEBI" id="CHEBI:18420"/>
        <label>1</label>
        <note>catalytic</note>
    </ligand>
</feature>
<evidence type="ECO:0000256" key="8">
    <source>
        <dbReference type="ARBA" id="ARBA00023136"/>
    </source>
</evidence>
<keyword evidence="7 9" id="KW-0460">Magnesium</keyword>
<dbReference type="GO" id="GO:0005886">
    <property type="term" value="C:plasma membrane"/>
    <property type="evidence" value="ECO:0007669"/>
    <property type="project" value="UniProtKB-SubCell"/>
</dbReference>
<evidence type="ECO:0000256" key="5">
    <source>
        <dbReference type="ARBA" id="ARBA00022723"/>
    </source>
</evidence>
<dbReference type="AlphaFoldDB" id="A0A9Q4QSG2"/>
<dbReference type="GO" id="GO:0000103">
    <property type="term" value="P:sulfate assimilation"/>
    <property type="evidence" value="ECO:0007669"/>
    <property type="project" value="TreeGrafter"/>
</dbReference>
<feature type="binding site" evidence="9 10">
    <location>
        <position position="220"/>
    </location>
    <ligand>
        <name>Mg(2+)</name>
        <dbReference type="ChEBI" id="CHEBI:18420"/>
        <label>2</label>
    </ligand>
</feature>
<evidence type="ECO:0000256" key="6">
    <source>
        <dbReference type="ARBA" id="ARBA00022801"/>
    </source>
</evidence>
<feature type="binding site" evidence="9">
    <location>
        <position position="95"/>
    </location>
    <ligand>
        <name>Mg(2+)</name>
        <dbReference type="ChEBI" id="CHEBI:18420"/>
        <label>1</label>
    </ligand>
</feature>
<keyword evidence="3 9" id="KW-1003">Cell membrane</keyword>
<dbReference type="InterPro" id="IPR020550">
    <property type="entry name" value="Inositol_monophosphatase_CS"/>
</dbReference>
<evidence type="ECO:0000256" key="7">
    <source>
        <dbReference type="ARBA" id="ARBA00022842"/>
    </source>
</evidence>
<feature type="binding site" evidence="10">
    <location>
        <position position="97"/>
    </location>
    <ligand>
        <name>Mg(2+)</name>
        <dbReference type="ChEBI" id="CHEBI:18420"/>
        <label>1</label>
        <note>catalytic</note>
    </ligand>
</feature>
<proteinExistence type="inferred from homology"/>
<gene>
    <name evidence="9 11" type="primary">cysQ</name>
    <name evidence="11" type="ORF">FG476_07455</name>
</gene>
<dbReference type="NCBIfam" id="TIGR01331">
    <property type="entry name" value="bisphos_cysQ"/>
    <property type="match status" value="1"/>
</dbReference>
<sequence length="272" mass="29988">MAGTSAVITIPSDLHESVIAIATDSGRAIMEIYQDHFQVQIKADMSPLTQADLISHQIIVHGLKQLTPSLPVLSEESTGITWEERRHWTSYWLVDPLDGTREFVKRNGEFCINIALIHEGIPVYGMILAPVEGTIWHAMHGGQAFRRDGHRDTTLHVRAPAGTALQVAASRSHIDVHTSALLAQMKEITLVSQGSALKFCRLAEGTLDVYPRLGATYEWDTAAGQCLLLAAGGTLLNIETGKQFRYNKRETLLNSGFIALGDATLPWRDWLP</sequence>
<reference evidence="11" key="2">
    <citation type="journal article" date="2020" name="Appl. Environ. Microbiol.">
        <title>Multiple intercontinental introductions associated with the emergence of a plant pathogen in Europe.</title>
        <authorList>
            <person name="Landa B.B."/>
            <person name="Castillo A.I."/>
            <person name="Giampetruzzi A."/>
            <person name="Kahn A."/>
            <person name="Roman-Ecija M."/>
            <person name="Velasco-Amo M.P."/>
            <person name="Navas-Cortes J.A."/>
            <person name="Marco-Noales E."/>
            <person name="Barbe S."/>
            <person name="Moralejo E."/>
            <person name="Coletta-Filho H.D."/>
            <person name="Saldarelli P."/>
            <person name="Saponari M."/>
            <person name="Almeida R.P.P."/>
        </authorList>
    </citation>
    <scope>NUCLEOTIDE SEQUENCE</scope>
    <source>
        <strain evidence="11">XYL1981</strain>
    </source>
</reference>
<keyword evidence="4 9" id="KW-0997">Cell inner membrane</keyword>
<name>A0A9Q4QSG2_XYLFS</name>